<dbReference type="InterPro" id="IPR039753">
    <property type="entry name" value="RG7MT1"/>
</dbReference>
<dbReference type="SUPFAM" id="SSF53335">
    <property type="entry name" value="S-adenosyl-L-methionine-dependent methyltransferases"/>
    <property type="match status" value="1"/>
</dbReference>
<dbReference type="AlphaFoldDB" id="A0A7I4Y1L4"/>
<organism evidence="15 16">
    <name type="scientific">Haemonchus contortus</name>
    <name type="common">Barber pole worm</name>
    <dbReference type="NCBI Taxonomy" id="6289"/>
    <lineage>
        <taxon>Eukaryota</taxon>
        <taxon>Metazoa</taxon>
        <taxon>Ecdysozoa</taxon>
        <taxon>Nematoda</taxon>
        <taxon>Chromadorea</taxon>
        <taxon>Rhabditida</taxon>
        <taxon>Rhabditina</taxon>
        <taxon>Rhabditomorpha</taxon>
        <taxon>Strongyloidea</taxon>
        <taxon>Trichostrongylidae</taxon>
        <taxon>Haemonchus</taxon>
    </lineage>
</organism>
<sequence length="361" mass="41397">MSSETVAHHYNAVQQQGLVGRAQSRIYYLRNLNNFMKSELINESLQLLRQESVNKLFRPRILDLACGKGGDLRKWKIANVDSVVMADVAQVSLDQARERYSEMARTERNGLFPVDFVHADCCKENLKEKIPGSAEFDLVSCQFALHYSFIDEESARTFLRNATENLREGGFLIGTLPDAERIVWSVRENEGEFHNDVCSIRYDNKEELAQPPLFGAMFHFTLDCQVNCPEFLAYFPLVKHLLEEQGMELVFVRRFPEALQHWRTTGTGLMSRMQALEPYPAKDGAKLSAEQSEYEVAKEFLGTFAPNESPQIGTLSKSEWEAFCMYLVFAFRKREGSKRQNDQEHSAAQQPRSSEKKHNES</sequence>
<comment type="subcellular location">
    <subcellularLocation>
        <location evidence="1 10">Nucleus</location>
    </subcellularLocation>
</comment>
<protein>
    <recommendedName>
        <fullName evidence="10">mRNA cap guanine-N(7) methyltransferase</fullName>
        <ecNumber evidence="10">2.1.1.56</ecNumber>
    </recommendedName>
    <alternativeName>
        <fullName evidence="10">mRNA (guanine-N(7))-methyltransferase</fullName>
    </alternativeName>
    <alternativeName>
        <fullName evidence="10">mRNA cap methyltransferase</fullName>
    </alternativeName>
</protein>
<evidence type="ECO:0000256" key="9">
    <source>
        <dbReference type="ARBA" id="ARBA00044712"/>
    </source>
</evidence>
<feature type="binding site" evidence="11">
    <location>
        <position position="37"/>
    </location>
    <ligand>
        <name>S-adenosyl-L-methionine</name>
        <dbReference type="ChEBI" id="CHEBI:59789"/>
    </ligand>
</feature>
<feature type="domain" description="MRNA cap 0 methyltransferase" evidence="14">
    <location>
        <begin position="24"/>
        <end position="334"/>
    </location>
</feature>
<feature type="binding site" evidence="12">
    <location>
        <begin position="33"/>
        <end position="34"/>
    </location>
    <ligand>
        <name>mRNA</name>
        <dbReference type="ChEBI" id="CHEBI:33699"/>
    </ligand>
</feature>
<dbReference type="Gene3D" id="3.40.50.150">
    <property type="entry name" value="Vaccinia Virus protein VP39"/>
    <property type="match status" value="1"/>
</dbReference>
<proteinExistence type="inferred from homology"/>
<evidence type="ECO:0000256" key="10">
    <source>
        <dbReference type="PIRNR" id="PIRNR028762"/>
    </source>
</evidence>
<keyword evidence="7 10" id="KW-0506">mRNA capping</keyword>
<dbReference type="OrthoDB" id="10248867at2759"/>
<dbReference type="GO" id="GO:0003723">
    <property type="term" value="F:RNA binding"/>
    <property type="evidence" value="ECO:0007669"/>
    <property type="project" value="UniProtKB-KW"/>
</dbReference>
<evidence type="ECO:0000256" key="5">
    <source>
        <dbReference type="ARBA" id="ARBA00022691"/>
    </source>
</evidence>
<dbReference type="InterPro" id="IPR029063">
    <property type="entry name" value="SAM-dependent_MTases_sf"/>
</dbReference>
<dbReference type="GO" id="GO:0005634">
    <property type="term" value="C:nucleus"/>
    <property type="evidence" value="ECO:0007669"/>
    <property type="project" value="UniProtKB-SubCell"/>
</dbReference>
<accession>A0A7I4Y1L4</accession>
<evidence type="ECO:0000256" key="7">
    <source>
        <dbReference type="ARBA" id="ARBA00023042"/>
    </source>
</evidence>
<dbReference type="PIRSF" id="PIRSF028762">
    <property type="entry name" value="ABD1"/>
    <property type="match status" value="1"/>
</dbReference>
<dbReference type="CDD" id="cd02440">
    <property type="entry name" value="AdoMet_MTases"/>
    <property type="match status" value="1"/>
</dbReference>
<dbReference type="InterPro" id="IPR016899">
    <property type="entry name" value="mRNA_G-N7_MeTrfase_euk"/>
</dbReference>
<dbReference type="PROSITE" id="PS51562">
    <property type="entry name" value="RNA_CAP0_MT"/>
    <property type="match status" value="1"/>
</dbReference>
<dbReference type="WBParaSite" id="HCON_00033380-00001">
    <property type="protein sequence ID" value="HCON_00033380-00001"/>
    <property type="gene ID" value="HCON_00033380"/>
</dbReference>
<keyword evidence="2 10" id="KW-0489">Methyltransferase</keyword>
<feature type="site" description="mRNA cap binding" evidence="12">
    <location>
        <position position="146"/>
    </location>
</feature>
<feature type="binding site" evidence="11">
    <location>
        <position position="120"/>
    </location>
    <ligand>
        <name>S-adenosyl-L-methionine</name>
        <dbReference type="ChEBI" id="CHEBI:59789"/>
    </ligand>
</feature>
<feature type="site" description="mRNA cap binding" evidence="12">
    <location>
        <position position="74"/>
    </location>
</feature>
<dbReference type="InterPro" id="IPR004971">
    <property type="entry name" value="mRNA_G-N7_MeTrfase_dom"/>
</dbReference>
<evidence type="ECO:0000259" key="14">
    <source>
        <dbReference type="PROSITE" id="PS51562"/>
    </source>
</evidence>
<feature type="site" description="mRNA cap binding" evidence="12">
    <location>
        <position position="68"/>
    </location>
</feature>
<evidence type="ECO:0000256" key="6">
    <source>
        <dbReference type="ARBA" id="ARBA00022884"/>
    </source>
</evidence>
<evidence type="ECO:0000256" key="8">
    <source>
        <dbReference type="ARBA" id="ARBA00023242"/>
    </source>
</evidence>
<evidence type="ECO:0000256" key="4">
    <source>
        <dbReference type="ARBA" id="ARBA00022679"/>
    </source>
</evidence>
<dbReference type="PANTHER" id="PTHR12189">
    <property type="entry name" value="MRNA GUANINE-7- METHYLTRANSFERASE"/>
    <property type="match status" value="1"/>
</dbReference>
<evidence type="ECO:0000256" key="1">
    <source>
        <dbReference type="ARBA" id="ARBA00004123"/>
    </source>
</evidence>
<evidence type="ECO:0000256" key="11">
    <source>
        <dbReference type="PIRSR" id="PIRSR028762-1"/>
    </source>
</evidence>
<feature type="binding site" evidence="11">
    <location>
        <position position="147"/>
    </location>
    <ligand>
        <name>S-adenosyl-L-methionine</name>
        <dbReference type="ChEBI" id="CHEBI:59789"/>
    </ligand>
</feature>
<keyword evidence="4 10" id="KW-0808">Transferase</keyword>
<name>A0A7I4Y1L4_HAECO</name>
<evidence type="ECO:0000256" key="2">
    <source>
        <dbReference type="ARBA" id="ARBA00022603"/>
    </source>
</evidence>
<dbReference type="Pfam" id="PF03291">
    <property type="entry name" value="mRNA_G-N7_MeTrfase"/>
    <property type="match status" value="1"/>
</dbReference>
<keyword evidence="6 10" id="KW-0694">RNA-binding</keyword>
<evidence type="ECO:0000256" key="3">
    <source>
        <dbReference type="ARBA" id="ARBA00022664"/>
    </source>
</evidence>
<feature type="site" description="mRNA cap binding" evidence="12">
    <location>
        <position position="326"/>
    </location>
</feature>
<feature type="binding site" evidence="11">
    <location>
        <position position="65"/>
    </location>
    <ligand>
        <name>S-adenosyl-L-methionine</name>
        <dbReference type="ChEBI" id="CHEBI:59789"/>
    </ligand>
</feature>
<evidence type="ECO:0000313" key="16">
    <source>
        <dbReference type="WBParaSite" id="HCON_00033380-00001"/>
    </source>
</evidence>
<comment type="similarity">
    <text evidence="10">Belongs to the class I-like SAM-binding methyltransferase superfamily. mRNA cap 0 methyltransferase family.</text>
</comment>
<feature type="region of interest" description="Disordered" evidence="13">
    <location>
        <begin position="337"/>
        <end position="361"/>
    </location>
</feature>
<comment type="catalytic activity">
    <reaction evidence="9">
        <text>a 5'-end (5'-triphosphoguanosine)-ribonucleoside in mRNA + S-adenosyl-L-methionine = a 5'-end (N(7)-methyl 5'-triphosphoguanosine)-ribonucleoside in mRNA + S-adenosyl-L-homocysteine</text>
        <dbReference type="Rhea" id="RHEA:67008"/>
        <dbReference type="Rhea" id="RHEA-COMP:17166"/>
        <dbReference type="Rhea" id="RHEA-COMP:17167"/>
        <dbReference type="ChEBI" id="CHEBI:57856"/>
        <dbReference type="ChEBI" id="CHEBI:59789"/>
        <dbReference type="ChEBI" id="CHEBI:156461"/>
        <dbReference type="ChEBI" id="CHEBI:167617"/>
        <dbReference type="EC" id="2.1.1.56"/>
    </reaction>
</comment>
<reference evidence="16" key="1">
    <citation type="submission" date="2020-12" db="UniProtKB">
        <authorList>
            <consortium name="WormBaseParasite"/>
        </authorList>
    </citation>
    <scope>IDENTIFICATION</scope>
    <source>
        <strain evidence="16">MHco3</strain>
    </source>
</reference>
<dbReference type="Proteomes" id="UP000025227">
    <property type="component" value="Unplaced"/>
</dbReference>
<feature type="binding site" evidence="11">
    <location>
        <position position="142"/>
    </location>
    <ligand>
        <name>S-adenosyl-L-methionine</name>
        <dbReference type="ChEBI" id="CHEBI:59789"/>
    </ligand>
</feature>
<evidence type="ECO:0000256" key="13">
    <source>
        <dbReference type="SAM" id="MobiDB-lite"/>
    </source>
</evidence>
<keyword evidence="3 10" id="KW-0507">mRNA processing</keyword>
<dbReference type="GO" id="GO:0004482">
    <property type="term" value="F:mRNA 5'-cap (guanine-N7-)-methyltransferase activity"/>
    <property type="evidence" value="ECO:0007669"/>
    <property type="project" value="UniProtKB-EC"/>
</dbReference>
<keyword evidence="15" id="KW-1185">Reference proteome</keyword>
<feature type="site" description="mRNA cap binding" evidence="12">
    <location>
        <position position="99"/>
    </location>
</feature>
<dbReference type="OMA" id="LITGDCF"/>
<dbReference type="PANTHER" id="PTHR12189:SF2">
    <property type="entry name" value="MRNA CAP GUANINE-N7 METHYLTRANSFERASE"/>
    <property type="match status" value="1"/>
</dbReference>
<evidence type="ECO:0000313" key="15">
    <source>
        <dbReference type="Proteomes" id="UP000025227"/>
    </source>
</evidence>
<feature type="site" description="mRNA cap binding" evidence="12">
    <location>
        <position position="230"/>
    </location>
</feature>
<keyword evidence="8 10" id="KW-0539">Nucleus</keyword>
<evidence type="ECO:0000256" key="12">
    <source>
        <dbReference type="PIRSR" id="PIRSR028762-2"/>
    </source>
</evidence>
<feature type="binding site" evidence="11">
    <location>
        <position position="87"/>
    </location>
    <ligand>
        <name>S-adenosyl-L-methionine</name>
        <dbReference type="ChEBI" id="CHEBI:59789"/>
    </ligand>
</feature>
<dbReference type="EC" id="2.1.1.56" evidence="10"/>
<keyword evidence="5 10" id="KW-0949">S-adenosyl-L-methionine</keyword>